<dbReference type="Proteomes" id="UP000061135">
    <property type="component" value="Chromosome"/>
</dbReference>
<protein>
    <submittedName>
        <fullName evidence="7">3-hydroxyacyl-CoA dehydrogenase</fullName>
        <ecNumber evidence="7">1.1.1.157</ecNumber>
    </submittedName>
</protein>
<evidence type="ECO:0000256" key="3">
    <source>
        <dbReference type="PIRSR" id="PIRSR000105-1"/>
    </source>
</evidence>
<feature type="site" description="Important for catalytic activity" evidence="3">
    <location>
        <position position="141"/>
    </location>
</feature>
<dbReference type="Pfam" id="PF02737">
    <property type="entry name" value="3HCDH_N"/>
    <property type="match status" value="1"/>
</dbReference>
<name>A0A0E3ZLJ1_9BURK</name>
<keyword evidence="2 7" id="KW-0560">Oxidoreductase</keyword>
<organism evidence="7 8">
    <name type="scientific">Polynucleobacter duraquae</name>
    <dbReference type="NCBI Taxonomy" id="1835254"/>
    <lineage>
        <taxon>Bacteria</taxon>
        <taxon>Pseudomonadati</taxon>
        <taxon>Pseudomonadota</taxon>
        <taxon>Betaproteobacteria</taxon>
        <taxon>Burkholderiales</taxon>
        <taxon>Burkholderiaceae</taxon>
        <taxon>Polynucleobacter</taxon>
    </lineage>
</organism>
<dbReference type="RefSeq" id="WP_046329838.1">
    <property type="nucleotide sequence ID" value="NZ_CP007501.1"/>
</dbReference>
<dbReference type="PROSITE" id="PS00067">
    <property type="entry name" value="3HCDH"/>
    <property type="match status" value="1"/>
</dbReference>
<gene>
    <name evidence="7" type="ORF">CL55_00006320</name>
</gene>
<dbReference type="SUPFAM" id="SSF48179">
    <property type="entry name" value="6-phosphogluconate dehydrogenase C-terminal domain-like"/>
    <property type="match status" value="1"/>
</dbReference>
<evidence type="ECO:0000259" key="6">
    <source>
        <dbReference type="Pfam" id="PF02737"/>
    </source>
</evidence>
<dbReference type="InterPro" id="IPR022694">
    <property type="entry name" value="3-OHacyl-CoA_DH"/>
</dbReference>
<dbReference type="PIRSF" id="PIRSF000105">
    <property type="entry name" value="HCDH"/>
    <property type="match status" value="1"/>
</dbReference>
<feature type="domain" description="3-hydroxyacyl-CoA dehydrogenase NAD binding" evidence="6">
    <location>
        <begin position="5"/>
        <end position="185"/>
    </location>
</feature>
<feature type="transmembrane region" description="Helical" evidence="4">
    <location>
        <begin position="6"/>
        <end position="30"/>
    </location>
</feature>
<evidence type="ECO:0000256" key="1">
    <source>
        <dbReference type="ARBA" id="ARBA00009463"/>
    </source>
</evidence>
<dbReference type="InterPro" id="IPR013328">
    <property type="entry name" value="6PGD_dom2"/>
</dbReference>
<dbReference type="STRING" id="1835254.CL55_00006320"/>
<dbReference type="GO" id="GO:0070403">
    <property type="term" value="F:NAD+ binding"/>
    <property type="evidence" value="ECO:0007669"/>
    <property type="project" value="InterPro"/>
</dbReference>
<dbReference type="KEGG" id="pdq:CL55_00006320"/>
<keyword evidence="4" id="KW-0472">Membrane</keyword>
<dbReference type="InterPro" id="IPR006108">
    <property type="entry name" value="3HC_DH_C"/>
</dbReference>
<reference evidence="7 8" key="1">
    <citation type="submission" date="2014-03" db="EMBL/GenBank/DDBJ databases">
        <title>Genome of Polynucleobacter strain MWH-MoK4.</title>
        <authorList>
            <person name="Hahn M.W."/>
        </authorList>
    </citation>
    <scope>NUCLEOTIDE SEQUENCE [LARGE SCALE GENOMIC DNA]</scope>
    <source>
        <strain evidence="7 8">MWH-MoK4</strain>
    </source>
</reference>
<keyword evidence="4" id="KW-0812">Transmembrane</keyword>
<dbReference type="OrthoDB" id="5287258at2"/>
<dbReference type="HOGENOM" id="CLU_009834_2_0_4"/>
<feature type="domain" description="3-hydroxyacyl-CoA dehydrogenase C-terminal" evidence="5">
    <location>
        <begin position="188"/>
        <end position="286"/>
    </location>
</feature>
<proteinExistence type="inferred from homology"/>
<comment type="similarity">
    <text evidence="1">Belongs to the 3-hydroxyacyl-CoA dehydrogenase family.</text>
</comment>
<dbReference type="PATRIC" id="fig|576611.7.peg.640"/>
<evidence type="ECO:0000313" key="8">
    <source>
        <dbReference type="Proteomes" id="UP000061135"/>
    </source>
</evidence>
<dbReference type="SUPFAM" id="SSF51735">
    <property type="entry name" value="NAD(P)-binding Rossmann-fold domains"/>
    <property type="match status" value="1"/>
</dbReference>
<dbReference type="Pfam" id="PF00725">
    <property type="entry name" value="3HCDH"/>
    <property type="match status" value="1"/>
</dbReference>
<dbReference type="Gene3D" id="3.40.50.720">
    <property type="entry name" value="NAD(P)-binding Rossmann-like Domain"/>
    <property type="match status" value="1"/>
</dbReference>
<keyword evidence="4" id="KW-1133">Transmembrane helix</keyword>
<dbReference type="GO" id="GO:0008691">
    <property type="term" value="F:3-hydroxybutyryl-CoA dehydrogenase activity"/>
    <property type="evidence" value="ECO:0007669"/>
    <property type="project" value="UniProtKB-EC"/>
</dbReference>
<dbReference type="InterPro" id="IPR006176">
    <property type="entry name" value="3-OHacyl-CoA_DH_NAD-bd"/>
</dbReference>
<dbReference type="EC" id="1.1.1.157" evidence="7"/>
<accession>A0A0E3ZLJ1</accession>
<dbReference type="InterPro" id="IPR008927">
    <property type="entry name" value="6-PGluconate_DH-like_C_sf"/>
</dbReference>
<dbReference type="PANTHER" id="PTHR48075:SF5">
    <property type="entry name" value="3-HYDROXYBUTYRYL-COA DEHYDROGENASE"/>
    <property type="match status" value="1"/>
</dbReference>
<dbReference type="PANTHER" id="PTHR48075">
    <property type="entry name" value="3-HYDROXYACYL-COA DEHYDROGENASE FAMILY PROTEIN"/>
    <property type="match status" value="1"/>
</dbReference>
<sequence>MSQYVAVIGTGIMAAGIAAGFISHSIPVVILGRSKEKSSDCLRKAIQLAFKIGLHGGNASLDAAAIEAAQVSATMEDWEAWGECSWVIETVAENLELKKHIFAFLDDKVPADIPIGSNSSGFPITKITADLKTANRMMGAHYFMPAEVVPLVEIVMGEKTDPVFSERACQIYKAIDKKPVLVKKDIPGFLANRIQHALMREALSLVQEGIASPEDIDDAVRYSFGFRYAAVGPMTQKEISGWDGMANAAKEIYPSLSNITNLPPKVVQLMAEGKTGMKAGEGFRKWTPEEIQQTSNSYSKRLKAAFDVLNMD</sequence>
<dbReference type="AlphaFoldDB" id="A0A0E3ZLJ1"/>
<evidence type="ECO:0000259" key="5">
    <source>
        <dbReference type="Pfam" id="PF00725"/>
    </source>
</evidence>
<dbReference type="InterPro" id="IPR006180">
    <property type="entry name" value="3-OHacyl-CoA_DH_CS"/>
</dbReference>
<evidence type="ECO:0000256" key="4">
    <source>
        <dbReference type="SAM" id="Phobius"/>
    </source>
</evidence>
<dbReference type="GO" id="GO:0006631">
    <property type="term" value="P:fatty acid metabolic process"/>
    <property type="evidence" value="ECO:0007669"/>
    <property type="project" value="InterPro"/>
</dbReference>
<dbReference type="Gene3D" id="1.10.1040.10">
    <property type="entry name" value="N-(1-d-carboxylethyl)-l-norvaline Dehydrogenase, domain 2"/>
    <property type="match status" value="1"/>
</dbReference>
<keyword evidence="8" id="KW-1185">Reference proteome</keyword>
<evidence type="ECO:0000313" key="7">
    <source>
        <dbReference type="EMBL" id="AKD24965.1"/>
    </source>
</evidence>
<dbReference type="InterPro" id="IPR036291">
    <property type="entry name" value="NAD(P)-bd_dom_sf"/>
</dbReference>
<dbReference type="EMBL" id="CP007501">
    <property type="protein sequence ID" value="AKD24965.1"/>
    <property type="molecule type" value="Genomic_DNA"/>
</dbReference>
<evidence type="ECO:0000256" key="2">
    <source>
        <dbReference type="ARBA" id="ARBA00023002"/>
    </source>
</evidence>